<keyword evidence="5" id="KW-1185">Reference proteome</keyword>
<dbReference type="Gene3D" id="3.80.10.10">
    <property type="entry name" value="Ribonuclease Inhibitor"/>
    <property type="match status" value="1"/>
</dbReference>
<dbReference type="Ensembl" id="ENSPLAT00000000742.1">
    <property type="protein sequence ID" value="ENSPLAP00000009714.1"/>
    <property type="gene ID" value="ENSPLAG00000012521.1"/>
</dbReference>
<evidence type="ECO:0008006" key="6">
    <source>
        <dbReference type="Google" id="ProtNLM"/>
    </source>
</evidence>
<evidence type="ECO:0000256" key="3">
    <source>
        <dbReference type="SAM" id="MobiDB-lite"/>
    </source>
</evidence>
<feature type="compositionally biased region" description="Polar residues" evidence="3">
    <location>
        <begin position="204"/>
        <end position="219"/>
    </location>
</feature>
<keyword evidence="1" id="KW-0433">Leucine-rich repeat</keyword>
<dbReference type="Pfam" id="PF13855">
    <property type="entry name" value="LRR_8"/>
    <property type="match status" value="1"/>
</dbReference>
<dbReference type="AlphaFoldDB" id="A0A3B3UAN0"/>
<dbReference type="GeneTree" id="ENSGT00940000161826"/>
<dbReference type="Proteomes" id="UP000261500">
    <property type="component" value="Unplaced"/>
</dbReference>
<name>A0A3B3UAN0_9TELE</name>
<organism evidence="4 5">
    <name type="scientific">Poecilia latipinna</name>
    <name type="common">sailfin molly</name>
    <dbReference type="NCBI Taxonomy" id="48699"/>
    <lineage>
        <taxon>Eukaryota</taxon>
        <taxon>Metazoa</taxon>
        <taxon>Chordata</taxon>
        <taxon>Craniata</taxon>
        <taxon>Vertebrata</taxon>
        <taxon>Euteleostomi</taxon>
        <taxon>Actinopterygii</taxon>
        <taxon>Neopterygii</taxon>
        <taxon>Teleostei</taxon>
        <taxon>Neoteleostei</taxon>
        <taxon>Acanthomorphata</taxon>
        <taxon>Ovalentaria</taxon>
        <taxon>Atherinomorphae</taxon>
        <taxon>Cyprinodontiformes</taxon>
        <taxon>Poeciliidae</taxon>
        <taxon>Poeciliinae</taxon>
        <taxon>Poecilia</taxon>
    </lineage>
</organism>
<dbReference type="InterPro" id="IPR032675">
    <property type="entry name" value="LRR_dom_sf"/>
</dbReference>
<proteinExistence type="predicted"/>
<evidence type="ECO:0000313" key="4">
    <source>
        <dbReference type="Ensembl" id="ENSPLAP00000009714.1"/>
    </source>
</evidence>
<reference evidence="4" key="1">
    <citation type="submission" date="2025-08" db="UniProtKB">
        <authorList>
            <consortium name="Ensembl"/>
        </authorList>
    </citation>
    <scope>IDENTIFICATION</scope>
</reference>
<evidence type="ECO:0000256" key="2">
    <source>
        <dbReference type="ARBA" id="ARBA00022737"/>
    </source>
</evidence>
<dbReference type="InterPro" id="IPR001611">
    <property type="entry name" value="Leu-rich_rpt"/>
</dbReference>
<dbReference type="SMART" id="SM00369">
    <property type="entry name" value="LRR_TYP"/>
    <property type="match status" value="4"/>
</dbReference>
<dbReference type="PANTHER" id="PTHR24366">
    <property type="entry name" value="IG(IMMUNOGLOBULIN) AND LRR(LEUCINE RICH REPEAT) DOMAINS"/>
    <property type="match status" value="1"/>
</dbReference>
<protein>
    <recommendedName>
        <fullName evidence="6">LRRCT domain-containing protein</fullName>
    </recommendedName>
</protein>
<feature type="region of interest" description="Disordered" evidence="3">
    <location>
        <begin position="183"/>
        <end position="232"/>
    </location>
</feature>
<sequence length="267" mass="29882">HWTKMDVVTSLLLFFCSLGAAGIFCNLPLLFQISLYENMLNSLGPGIFGPMVLQELWLYDNKLSRVDDDTFRNLTHLRLLVLSRNQISYVSEGAFRGLTQLGEVSLHSNRLTSLQARTFEELPSLNVLLQQNPWRCDKNILPLRNWLKLYPSKVNQTLVVCETPLNLQGEIIAMLADEDLLPVSPSKDPVSASTERTRPHTDLPKQSSTSAEVLTTPTSEQENETNGGQGGGVQTNNISLIIIGCVCWKRNRRGNENISQMSRNSVL</sequence>
<keyword evidence="2" id="KW-0677">Repeat</keyword>
<dbReference type="SUPFAM" id="SSF52058">
    <property type="entry name" value="L domain-like"/>
    <property type="match status" value="1"/>
</dbReference>
<dbReference type="InterPro" id="IPR003591">
    <property type="entry name" value="Leu-rich_rpt_typical-subtyp"/>
</dbReference>
<evidence type="ECO:0000313" key="5">
    <source>
        <dbReference type="Proteomes" id="UP000261500"/>
    </source>
</evidence>
<evidence type="ECO:0000256" key="1">
    <source>
        <dbReference type="ARBA" id="ARBA00022614"/>
    </source>
</evidence>
<dbReference type="STRING" id="48699.ENSPLAP00000009714"/>
<reference evidence="4" key="2">
    <citation type="submission" date="2025-09" db="UniProtKB">
        <authorList>
            <consortium name="Ensembl"/>
        </authorList>
    </citation>
    <scope>IDENTIFICATION</scope>
</reference>
<accession>A0A3B3UAN0</accession>